<accession>M1N1F9</accession>
<sequence>MLKKVSLFICFFTLSSILLSSPTMASSQTLKKGFYKAGDLNLSPDTIYTIQNNSFSERIYILIFDSKATPLQGVRLKPQSPKFNLIPLQPGYKLVLIGEGELEISD</sequence>
<dbReference type="eggNOG" id="ENOG50323Q0">
    <property type="taxonomic scope" value="Bacteria"/>
</dbReference>
<feature type="chain" id="PRO_5004015782" evidence="1">
    <location>
        <begin position="26"/>
        <end position="106"/>
    </location>
</feature>
<keyword evidence="1" id="KW-0732">Signal</keyword>
<dbReference type="EMBL" id="CP004121">
    <property type="protein sequence ID" value="AGF57312.1"/>
    <property type="molecule type" value="Genomic_DNA"/>
</dbReference>
<reference evidence="2 3" key="1">
    <citation type="submission" date="2013-02" db="EMBL/GenBank/DDBJ databases">
        <title>Genome sequence of Clostridium saccharoperbutylacetonicum N1-4(HMT).</title>
        <authorList>
            <person name="Poehlein A."/>
            <person name="Daniel R."/>
        </authorList>
    </citation>
    <scope>NUCLEOTIDE SEQUENCE [LARGE SCALE GENOMIC DNA]</scope>
    <source>
        <strain evidence="3">N1-4(HMT)</strain>
    </source>
</reference>
<dbReference type="HOGENOM" id="CLU_173862_0_0_9"/>
<keyword evidence="3" id="KW-1185">Reference proteome</keyword>
<feature type="signal peptide" evidence="1">
    <location>
        <begin position="1"/>
        <end position="25"/>
    </location>
</feature>
<gene>
    <name evidence="2" type="ORF">Cspa_c35510</name>
</gene>
<organism evidence="2 3">
    <name type="scientific">Clostridium saccharoperbutylacetonicum N1-4(HMT)</name>
    <dbReference type="NCBI Taxonomy" id="931276"/>
    <lineage>
        <taxon>Bacteria</taxon>
        <taxon>Bacillati</taxon>
        <taxon>Bacillota</taxon>
        <taxon>Clostridia</taxon>
        <taxon>Eubacteriales</taxon>
        <taxon>Clostridiaceae</taxon>
        <taxon>Clostridium</taxon>
    </lineage>
</organism>
<name>M1N1F9_9CLOT</name>
<dbReference type="PATRIC" id="fig|931276.5.peg.3577"/>
<dbReference type="AlphaFoldDB" id="M1N1F9"/>
<dbReference type="Proteomes" id="UP000011728">
    <property type="component" value="Chromosome"/>
</dbReference>
<dbReference type="RefSeq" id="WP_015393628.1">
    <property type="nucleotide sequence ID" value="NC_020291.1"/>
</dbReference>
<proteinExistence type="predicted"/>
<evidence type="ECO:0000313" key="3">
    <source>
        <dbReference type="Proteomes" id="UP000011728"/>
    </source>
</evidence>
<evidence type="ECO:0000256" key="1">
    <source>
        <dbReference type="SAM" id="SignalP"/>
    </source>
</evidence>
<protein>
    <submittedName>
        <fullName evidence="2">Uncharacterized protein</fullName>
    </submittedName>
</protein>
<dbReference type="KEGG" id="csr:Cspa_c35510"/>
<evidence type="ECO:0000313" key="2">
    <source>
        <dbReference type="EMBL" id="AGF57312.1"/>
    </source>
</evidence>
<dbReference type="OrthoDB" id="1936728at2"/>